<dbReference type="EMBL" id="FOMB01000019">
    <property type="protein sequence ID" value="SFD05520.1"/>
    <property type="molecule type" value="Genomic_DNA"/>
</dbReference>
<organism evidence="5 6">
    <name type="scientific">Devosia psychrophila</name>
    <dbReference type="NCBI Taxonomy" id="728005"/>
    <lineage>
        <taxon>Bacteria</taxon>
        <taxon>Pseudomonadati</taxon>
        <taxon>Pseudomonadota</taxon>
        <taxon>Alphaproteobacteria</taxon>
        <taxon>Hyphomicrobiales</taxon>
        <taxon>Devosiaceae</taxon>
        <taxon>Devosia</taxon>
    </lineage>
</organism>
<dbReference type="PANTHER" id="PTHR43246">
    <property type="entry name" value="PEPTIDYL-PROLYL CIS-TRANS ISOMERASE CYP38, CHLOROPLASTIC"/>
    <property type="match status" value="1"/>
</dbReference>
<reference evidence="5 6" key="1">
    <citation type="submission" date="2016-10" db="EMBL/GenBank/DDBJ databases">
        <authorList>
            <person name="de Groot N.N."/>
        </authorList>
    </citation>
    <scope>NUCLEOTIDE SEQUENCE [LARGE SCALE GENOMIC DNA]</scope>
    <source>
        <strain evidence="5 6">CGMCC 1.10210</strain>
    </source>
</reference>
<dbReference type="InterPro" id="IPR002130">
    <property type="entry name" value="Cyclophilin-type_PPIase_dom"/>
</dbReference>
<name>A0A1I1PHJ5_9HYPH</name>
<sequence length="191" mass="20444">MAASFPEHIALILSPHSSLPKVLIRTPHGDITVVVNVENAPVSAANFLAYVDGGLFNGTTIHRIVARHNQPDTVPAKIEVIQFGYLMQDDAYPTPLPYIAHEPTSKTGLHHVDGTLSMARMATGTASSGFFICVGDQPELDEGGKRHPDGHGFAAFGQIVEGLDVLHALHAKAEAADALTHPIPLLELRRV</sequence>
<evidence type="ECO:0000313" key="6">
    <source>
        <dbReference type="Proteomes" id="UP000182258"/>
    </source>
</evidence>
<protein>
    <recommendedName>
        <fullName evidence="1">peptidylprolyl isomerase</fullName>
        <ecNumber evidence="1">5.2.1.8</ecNumber>
    </recommendedName>
</protein>
<dbReference type="CDD" id="cd00317">
    <property type="entry name" value="cyclophilin"/>
    <property type="match status" value="1"/>
</dbReference>
<evidence type="ECO:0000256" key="1">
    <source>
        <dbReference type="ARBA" id="ARBA00013194"/>
    </source>
</evidence>
<dbReference type="AlphaFoldDB" id="A0A1I1PHJ5"/>
<dbReference type="InterPro" id="IPR044665">
    <property type="entry name" value="E_coli_cyclophilin_A-like"/>
</dbReference>
<dbReference type="Pfam" id="PF00160">
    <property type="entry name" value="Pro_isomerase"/>
    <property type="match status" value="1"/>
</dbReference>
<keyword evidence="3 5" id="KW-0413">Isomerase</keyword>
<dbReference type="Gene3D" id="2.40.100.10">
    <property type="entry name" value="Cyclophilin-like"/>
    <property type="match status" value="1"/>
</dbReference>
<dbReference type="SUPFAM" id="SSF50891">
    <property type="entry name" value="Cyclophilin-like"/>
    <property type="match status" value="1"/>
</dbReference>
<dbReference type="Proteomes" id="UP000182258">
    <property type="component" value="Unassembled WGS sequence"/>
</dbReference>
<evidence type="ECO:0000256" key="3">
    <source>
        <dbReference type="ARBA" id="ARBA00023235"/>
    </source>
</evidence>
<dbReference type="PROSITE" id="PS50072">
    <property type="entry name" value="CSA_PPIASE_2"/>
    <property type="match status" value="1"/>
</dbReference>
<accession>A0A1I1PHJ5</accession>
<gene>
    <name evidence="5" type="ORF">SAMN04488059_11914</name>
</gene>
<evidence type="ECO:0000313" key="5">
    <source>
        <dbReference type="EMBL" id="SFD05520.1"/>
    </source>
</evidence>
<dbReference type="STRING" id="728005.SAMN04488059_11914"/>
<evidence type="ECO:0000256" key="2">
    <source>
        <dbReference type="ARBA" id="ARBA00023110"/>
    </source>
</evidence>
<dbReference type="InterPro" id="IPR029000">
    <property type="entry name" value="Cyclophilin-like_dom_sf"/>
</dbReference>
<keyword evidence="2" id="KW-0697">Rotamase</keyword>
<dbReference type="EC" id="5.2.1.8" evidence="1"/>
<dbReference type="GO" id="GO:0003755">
    <property type="term" value="F:peptidyl-prolyl cis-trans isomerase activity"/>
    <property type="evidence" value="ECO:0007669"/>
    <property type="project" value="UniProtKB-KW"/>
</dbReference>
<proteinExistence type="predicted"/>
<feature type="domain" description="PPIase cyclophilin-type" evidence="4">
    <location>
        <begin position="26"/>
        <end position="191"/>
    </location>
</feature>
<evidence type="ECO:0000259" key="4">
    <source>
        <dbReference type="PROSITE" id="PS50072"/>
    </source>
</evidence>